<keyword evidence="2" id="KW-0862">Zinc</keyword>
<dbReference type="SMART" id="SM00233">
    <property type="entry name" value="PH"/>
    <property type="match status" value="1"/>
</dbReference>
<dbReference type="Pfam" id="PF16746">
    <property type="entry name" value="BAR_3"/>
    <property type="match status" value="1"/>
</dbReference>
<dbReference type="CDD" id="cd13250">
    <property type="entry name" value="PH_ACAP"/>
    <property type="match status" value="1"/>
</dbReference>
<accession>A0ABM1ADT5</accession>
<dbReference type="PANTHER" id="PTHR23180">
    <property type="entry name" value="CENTAURIN/ARF"/>
    <property type="match status" value="1"/>
</dbReference>
<reference evidence="6" key="1">
    <citation type="submission" date="2025-08" db="UniProtKB">
        <authorList>
            <consortium name="RefSeq"/>
        </authorList>
    </citation>
    <scope>IDENTIFICATION</scope>
</reference>
<feature type="domain" description="PH" evidence="4">
    <location>
        <begin position="270"/>
        <end position="365"/>
    </location>
</feature>
<dbReference type="InterPro" id="IPR011993">
    <property type="entry name" value="PH-like_dom_sf"/>
</dbReference>
<dbReference type="InterPro" id="IPR001849">
    <property type="entry name" value="PH_domain"/>
</dbReference>
<evidence type="ECO:0000259" key="4">
    <source>
        <dbReference type="PROSITE" id="PS50003"/>
    </source>
</evidence>
<dbReference type="Gene3D" id="1.20.1270.60">
    <property type="entry name" value="Arfaptin homology (AH) domain/BAR domain"/>
    <property type="match status" value="1"/>
</dbReference>
<gene>
    <name evidence="6" type="primary">LOC101853753</name>
</gene>
<organism evidence="5 6">
    <name type="scientific">Aplysia californica</name>
    <name type="common">California sea hare</name>
    <dbReference type="NCBI Taxonomy" id="6500"/>
    <lineage>
        <taxon>Eukaryota</taxon>
        <taxon>Metazoa</taxon>
        <taxon>Spiralia</taxon>
        <taxon>Lophotrochozoa</taxon>
        <taxon>Mollusca</taxon>
        <taxon>Gastropoda</taxon>
        <taxon>Heterobranchia</taxon>
        <taxon>Euthyneura</taxon>
        <taxon>Tectipleura</taxon>
        <taxon>Aplysiida</taxon>
        <taxon>Aplysioidea</taxon>
        <taxon>Aplysiidae</taxon>
        <taxon>Aplysia</taxon>
    </lineage>
</organism>
<dbReference type="InterPro" id="IPR027267">
    <property type="entry name" value="AH/BAR_dom_sf"/>
</dbReference>
<dbReference type="PANTHER" id="PTHR23180:SF399">
    <property type="entry name" value="BLOWN FUSE, ISOFORM A-RELATED"/>
    <property type="match status" value="1"/>
</dbReference>
<proteinExistence type="predicted"/>
<dbReference type="SUPFAM" id="SSF50729">
    <property type="entry name" value="PH domain-like"/>
    <property type="match status" value="1"/>
</dbReference>
<keyword evidence="1" id="KW-0479">Metal-binding</keyword>
<dbReference type="InterPro" id="IPR045258">
    <property type="entry name" value="ACAP1/2/3-like"/>
</dbReference>
<dbReference type="Proteomes" id="UP000694888">
    <property type="component" value="Unplaced"/>
</dbReference>
<evidence type="ECO:0000313" key="5">
    <source>
        <dbReference type="Proteomes" id="UP000694888"/>
    </source>
</evidence>
<evidence type="ECO:0000256" key="1">
    <source>
        <dbReference type="ARBA" id="ARBA00022723"/>
    </source>
</evidence>
<keyword evidence="5" id="KW-1185">Reference proteome</keyword>
<dbReference type="Pfam" id="PF00169">
    <property type="entry name" value="PH"/>
    <property type="match status" value="1"/>
</dbReference>
<evidence type="ECO:0000256" key="3">
    <source>
        <dbReference type="SAM" id="MobiDB-lite"/>
    </source>
</evidence>
<dbReference type="CDD" id="cd07603">
    <property type="entry name" value="BAR_ACAPs"/>
    <property type="match status" value="1"/>
</dbReference>
<dbReference type="GeneID" id="101853753"/>
<sequence>MKYTVDFKECLKDSPRFRTSLEDAEGDIEALEVRLERLVKQCSTMIDMGKSFSSASSGFVLGIRDLANYFNDDALVSDNRKVAGSLNRFAHAMSEMLKYFNILMDQAHRSVCKNLNSFIKVDVKKVKETKKLFEKISDDMDAALTRNSQAPRSKTQECEESLNTLTATRACFAHTSLDYVFQINVLNSKKRFDILDTMLSYMHAQNTFFHQGHDLYLDLEKTYMKDIAGQVEELSSKARVEMKEMEERHSLVQKKDLGHGSGVLQPDGDLLHTEGYLFKRNSNAFKNYVRRWFCIQGNQLVYRKRSKDSLTVMEEDLRLCTIRLPSDLDRRFCFEVLSPTRSHILQADSEEDCQTWVKALNASISQAYKDTMHESDKESEEKSSTSSGAESSQGDNSSAQA</sequence>
<feature type="non-terminal residue" evidence="6">
    <location>
        <position position="401"/>
    </location>
</feature>
<dbReference type="SUPFAM" id="SSF103657">
    <property type="entry name" value="BAR/IMD domain-like"/>
    <property type="match status" value="1"/>
</dbReference>
<dbReference type="PROSITE" id="PS50003">
    <property type="entry name" value="PH_DOMAIN"/>
    <property type="match status" value="1"/>
</dbReference>
<dbReference type="InterPro" id="IPR004148">
    <property type="entry name" value="BAR_dom"/>
</dbReference>
<dbReference type="RefSeq" id="XP_012945773.1">
    <property type="nucleotide sequence ID" value="XM_013090319.2"/>
</dbReference>
<feature type="region of interest" description="Disordered" evidence="3">
    <location>
        <begin position="368"/>
        <end position="401"/>
    </location>
</feature>
<feature type="compositionally biased region" description="Basic and acidic residues" evidence="3">
    <location>
        <begin position="370"/>
        <end position="383"/>
    </location>
</feature>
<evidence type="ECO:0000313" key="6">
    <source>
        <dbReference type="RefSeq" id="XP_012945773.1"/>
    </source>
</evidence>
<protein>
    <submittedName>
        <fullName evidence="6">Arf-GAP with coiled-coil, ANK repeat and PH domain-containing protein 2</fullName>
    </submittedName>
</protein>
<dbReference type="Gene3D" id="2.30.29.30">
    <property type="entry name" value="Pleckstrin-homology domain (PH domain)/Phosphotyrosine-binding domain (PTB)"/>
    <property type="match status" value="1"/>
</dbReference>
<name>A0ABM1ADT5_APLCA</name>
<evidence type="ECO:0000256" key="2">
    <source>
        <dbReference type="ARBA" id="ARBA00022833"/>
    </source>
</evidence>